<dbReference type="RefSeq" id="WP_138236010.1">
    <property type="nucleotide sequence ID" value="NZ_CP185860.1"/>
</dbReference>
<reference evidence="1 2" key="1">
    <citation type="submission" date="2019-05" db="EMBL/GenBank/DDBJ databases">
        <title>Microbulbifer harenosus sp. nov., an alginate-degrading bacterium isolated from coastal sand.</title>
        <authorList>
            <person name="Huang H."/>
            <person name="Mo K."/>
            <person name="Bao S."/>
        </authorList>
    </citation>
    <scope>NUCLEOTIDE SEQUENCE [LARGE SCALE GENOMIC DNA]</scope>
    <source>
        <strain evidence="1 2">HB161719</strain>
    </source>
</reference>
<evidence type="ECO:0000313" key="1">
    <source>
        <dbReference type="EMBL" id="TLM76692.1"/>
    </source>
</evidence>
<name>A0ABY2UH14_9GAMM</name>
<evidence type="ECO:0000313" key="2">
    <source>
        <dbReference type="Proteomes" id="UP000306791"/>
    </source>
</evidence>
<organism evidence="1 2">
    <name type="scientific">Microbulbifer harenosus</name>
    <dbReference type="NCBI Taxonomy" id="2576840"/>
    <lineage>
        <taxon>Bacteria</taxon>
        <taxon>Pseudomonadati</taxon>
        <taxon>Pseudomonadota</taxon>
        <taxon>Gammaproteobacteria</taxon>
        <taxon>Cellvibrionales</taxon>
        <taxon>Microbulbiferaceae</taxon>
        <taxon>Microbulbifer</taxon>
    </lineage>
</organism>
<accession>A0ABY2UH14</accession>
<gene>
    <name evidence="1" type="ORF">FDY93_12045</name>
</gene>
<dbReference type="EMBL" id="VANI01000012">
    <property type="protein sequence ID" value="TLM76692.1"/>
    <property type="molecule type" value="Genomic_DNA"/>
</dbReference>
<keyword evidence="2" id="KW-1185">Reference proteome</keyword>
<protein>
    <submittedName>
        <fullName evidence="1">Uncharacterized protein</fullName>
    </submittedName>
</protein>
<proteinExistence type="predicted"/>
<comment type="caution">
    <text evidence="1">The sequence shown here is derived from an EMBL/GenBank/DDBJ whole genome shotgun (WGS) entry which is preliminary data.</text>
</comment>
<sequence length="101" mass="11352">MYSIDIASREIGKRVIVSLKLVSPGQDDQYSGYWGVIHSVHEGGFLVEVEGGSDEQFEMIPPDLNMLDKAKHSVYQFNDEAIIENVDYEVYLTGAYDPAHL</sequence>
<dbReference type="Proteomes" id="UP000306791">
    <property type="component" value="Unassembled WGS sequence"/>
</dbReference>